<proteinExistence type="predicted"/>
<name>A0A0G4EPV9_VITBC</name>
<reference evidence="1 2" key="1">
    <citation type="submission" date="2014-11" db="EMBL/GenBank/DDBJ databases">
        <authorList>
            <person name="Zhu J."/>
            <person name="Qi W."/>
            <person name="Song R."/>
        </authorList>
    </citation>
    <scope>NUCLEOTIDE SEQUENCE [LARGE SCALE GENOMIC DNA]</scope>
</reference>
<dbReference type="Proteomes" id="UP000041254">
    <property type="component" value="Unassembled WGS sequence"/>
</dbReference>
<protein>
    <submittedName>
        <fullName evidence="1">Uncharacterized protein</fullName>
    </submittedName>
</protein>
<dbReference type="InParanoid" id="A0A0G4EPV9"/>
<evidence type="ECO:0000313" key="2">
    <source>
        <dbReference type="Proteomes" id="UP000041254"/>
    </source>
</evidence>
<dbReference type="AlphaFoldDB" id="A0A0G4EPV9"/>
<accession>A0A0G4EPV9</accession>
<dbReference type="EMBL" id="CDMY01000291">
    <property type="protein sequence ID" value="CEL99879.1"/>
    <property type="molecule type" value="Genomic_DNA"/>
</dbReference>
<dbReference type="VEuPathDB" id="CryptoDB:Vbra_4040"/>
<keyword evidence="2" id="KW-1185">Reference proteome</keyword>
<gene>
    <name evidence="1" type="ORF">Vbra_4040</name>
</gene>
<evidence type="ECO:0000313" key="1">
    <source>
        <dbReference type="EMBL" id="CEL99879.1"/>
    </source>
</evidence>
<organism evidence="1 2">
    <name type="scientific">Vitrella brassicaformis (strain CCMP3155)</name>
    <dbReference type="NCBI Taxonomy" id="1169540"/>
    <lineage>
        <taxon>Eukaryota</taxon>
        <taxon>Sar</taxon>
        <taxon>Alveolata</taxon>
        <taxon>Colpodellida</taxon>
        <taxon>Vitrellaceae</taxon>
        <taxon>Vitrella</taxon>
    </lineage>
</organism>
<sequence>MIPLLSLGANPVNAYVPKGMTLEQFNAIQQQDVQKIQDSKDYWKTKYGTSEPLAEWLIKREKKYPGHP</sequence>